<name>A0ACC1DFR5_9NEOP</name>
<gene>
    <name evidence="1" type="ORF">K1T71_002019</name>
</gene>
<proteinExistence type="predicted"/>
<sequence>MFEHNKLLLVVLVFVLAYYVYAADDRPEATFRVDVYRNVYQAIFKCISETGVHPEAIQLIRDGTYEENAAFKKFIYCNYVKSGYATEDGEMKIDDIANEFPPEYNMITILKNCISSESDPVEKIFNSFKCYQKSSPVRMGF</sequence>
<accession>A0ACC1DFR5</accession>
<reference evidence="1 2" key="1">
    <citation type="journal article" date="2021" name="Front. Genet.">
        <title>Chromosome-Level Genome Assembly Reveals Significant Gene Expansion in the Toll and IMD Signaling Pathways of Dendrolimus kikuchii.</title>
        <authorList>
            <person name="Zhou J."/>
            <person name="Wu P."/>
            <person name="Xiong Z."/>
            <person name="Liu N."/>
            <person name="Zhao N."/>
            <person name="Ji M."/>
            <person name="Qiu Y."/>
            <person name="Yang B."/>
        </authorList>
    </citation>
    <scope>NUCLEOTIDE SEQUENCE [LARGE SCALE GENOMIC DNA]</scope>
    <source>
        <strain evidence="1">Ann1</strain>
    </source>
</reference>
<dbReference type="EMBL" id="CM034389">
    <property type="protein sequence ID" value="KAJ0182650.1"/>
    <property type="molecule type" value="Genomic_DNA"/>
</dbReference>
<protein>
    <submittedName>
        <fullName evidence="1">Uncharacterized protein</fullName>
    </submittedName>
</protein>
<evidence type="ECO:0000313" key="1">
    <source>
        <dbReference type="EMBL" id="KAJ0182650.1"/>
    </source>
</evidence>
<dbReference type="Proteomes" id="UP000824533">
    <property type="component" value="Linkage Group LG03"/>
</dbReference>
<evidence type="ECO:0000313" key="2">
    <source>
        <dbReference type="Proteomes" id="UP000824533"/>
    </source>
</evidence>
<organism evidence="1 2">
    <name type="scientific">Dendrolimus kikuchii</name>
    <dbReference type="NCBI Taxonomy" id="765133"/>
    <lineage>
        <taxon>Eukaryota</taxon>
        <taxon>Metazoa</taxon>
        <taxon>Ecdysozoa</taxon>
        <taxon>Arthropoda</taxon>
        <taxon>Hexapoda</taxon>
        <taxon>Insecta</taxon>
        <taxon>Pterygota</taxon>
        <taxon>Neoptera</taxon>
        <taxon>Endopterygota</taxon>
        <taxon>Lepidoptera</taxon>
        <taxon>Glossata</taxon>
        <taxon>Ditrysia</taxon>
        <taxon>Bombycoidea</taxon>
        <taxon>Lasiocampidae</taxon>
        <taxon>Dendrolimus</taxon>
    </lineage>
</organism>
<comment type="caution">
    <text evidence="1">The sequence shown here is derived from an EMBL/GenBank/DDBJ whole genome shotgun (WGS) entry which is preliminary data.</text>
</comment>
<keyword evidence="2" id="KW-1185">Reference proteome</keyword>